<keyword evidence="2" id="KW-0175">Coiled coil</keyword>
<evidence type="ECO:0000256" key="2">
    <source>
        <dbReference type="SAM" id="Coils"/>
    </source>
</evidence>
<dbReference type="GO" id="GO:0033745">
    <property type="term" value="F:L-methionine-(R)-S-oxide reductase activity"/>
    <property type="evidence" value="ECO:0007669"/>
    <property type="project" value="TreeGrafter"/>
</dbReference>
<dbReference type="Proteomes" id="UP000217792">
    <property type="component" value="Chromosome"/>
</dbReference>
<dbReference type="InterPro" id="IPR029016">
    <property type="entry name" value="GAF-like_dom_sf"/>
</dbReference>
<dbReference type="InterPro" id="IPR051330">
    <property type="entry name" value="Phosphatase_reg/MetRdx"/>
</dbReference>
<organism evidence="4 5">
    <name type="scientific">Streptococcus intermedius</name>
    <dbReference type="NCBI Taxonomy" id="1338"/>
    <lineage>
        <taxon>Bacteria</taxon>
        <taxon>Bacillati</taxon>
        <taxon>Bacillota</taxon>
        <taxon>Bacilli</taxon>
        <taxon>Lactobacillales</taxon>
        <taxon>Streptococcaceae</taxon>
        <taxon>Streptococcus</taxon>
        <taxon>Streptococcus anginosus group</taxon>
    </lineage>
</organism>
<sequence>MEMLCVVYRFFNLLPLTKLDRSKNIKFLAQSAVFFDIIESMNQSEKISNYQLLLDQLEALLEGERNALANLSNSSALLNQALPHSVFTGFYLSNGNELVLGPFQGGVSCVHIGFGQGVCGEAAASRQTVIVEDVTQYDNYISCDSRARSEIVVPMVKDGRLVGVLDLDSHLLGDYDEIDREYLENFVAILLEKTNWNFEMFGDKS</sequence>
<dbReference type="Pfam" id="PF13185">
    <property type="entry name" value="GAF_2"/>
    <property type="match status" value="1"/>
</dbReference>
<dbReference type="InterPro" id="IPR003018">
    <property type="entry name" value="GAF"/>
</dbReference>
<dbReference type="AlphaFoldDB" id="A0AAD1C7Z8"/>
<feature type="coiled-coil region" evidence="2">
    <location>
        <begin position="47"/>
        <end position="74"/>
    </location>
</feature>
<proteinExistence type="inferred from homology"/>
<evidence type="ECO:0000313" key="5">
    <source>
        <dbReference type="Proteomes" id="UP000217792"/>
    </source>
</evidence>
<dbReference type="EMBL" id="AP014880">
    <property type="protein sequence ID" value="BAW17149.1"/>
    <property type="molecule type" value="Genomic_DNA"/>
</dbReference>
<comment type="similarity">
    <text evidence="1">Belongs to the free Met sulfoxide reductase family.</text>
</comment>
<protein>
    <submittedName>
        <fullName evidence="4">GAF domain-containing protein</fullName>
    </submittedName>
</protein>
<dbReference type="PANTHER" id="PTHR21021:SF15">
    <property type="entry name" value="FREE METHIONINE-R-SULFOXIDE REDUCTASE"/>
    <property type="match status" value="1"/>
</dbReference>
<dbReference type="GO" id="GO:0005829">
    <property type="term" value="C:cytosol"/>
    <property type="evidence" value="ECO:0007669"/>
    <property type="project" value="TreeGrafter"/>
</dbReference>
<feature type="domain" description="GAF" evidence="3">
    <location>
        <begin position="98"/>
        <end position="187"/>
    </location>
</feature>
<dbReference type="SUPFAM" id="SSF55781">
    <property type="entry name" value="GAF domain-like"/>
    <property type="match status" value="1"/>
</dbReference>
<dbReference type="PANTHER" id="PTHR21021">
    <property type="entry name" value="GAF/PUTATIVE CYTOSKELETAL PROTEIN"/>
    <property type="match status" value="1"/>
</dbReference>
<dbReference type="FunFam" id="3.30.450.40:FF:000008">
    <property type="entry name" value="GAF domain-containing proteins"/>
    <property type="match status" value="1"/>
</dbReference>
<dbReference type="Gene3D" id="3.30.450.40">
    <property type="match status" value="1"/>
</dbReference>
<gene>
    <name evidence="4" type="ORF">SITYG_11700</name>
</gene>
<evidence type="ECO:0000313" key="4">
    <source>
        <dbReference type="EMBL" id="BAW17149.1"/>
    </source>
</evidence>
<reference evidence="4 5" key="1">
    <citation type="journal article" date="2017" name="Infect. Immun.">
        <title>Characterization of the Pathogenicity of Streptococcus intermedius TYG1620 Isolated from a Human Brain Abscess Based on the Complete Genome Sequence with Transcriptome Analysis and Transposon Mutagenesis in a Murine Subcutaneous Abscess Model.</title>
        <authorList>
            <person name="Hasegawa N."/>
            <person name="Sekizuka T."/>
            <person name="Sugi Y."/>
            <person name="Kawakami N."/>
            <person name="Ogasawara Y."/>
            <person name="Kato K."/>
            <person name="Yamashita A."/>
            <person name="Takeuchi F."/>
            <person name="Kuroda M."/>
        </authorList>
    </citation>
    <scope>NUCLEOTIDE SEQUENCE [LARGE SCALE GENOMIC DNA]</scope>
    <source>
        <strain evidence="4 5">TYG1620</strain>
    </source>
</reference>
<accession>A0AAD1C7Z8</accession>
<evidence type="ECO:0000259" key="3">
    <source>
        <dbReference type="Pfam" id="PF13185"/>
    </source>
</evidence>
<evidence type="ECO:0000256" key="1">
    <source>
        <dbReference type="ARBA" id="ARBA00038454"/>
    </source>
</evidence>
<name>A0AAD1C7Z8_STRIT</name>